<proteinExistence type="predicted"/>
<feature type="transmembrane region" description="Helical" evidence="1">
    <location>
        <begin position="51"/>
        <end position="75"/>
    </location>
</feature>
<keyword evidence="1" id="KW-0472">Membrane</keyword>
<feature type="transmembrane region" description="Helical" evidence="1">
    <location>
        <begin position="117"/>
        <end position="141"/>
    </location>
</feature>
<dbReference type="Proteomes" id="UP000767327">
    <property type="component" value="Unassembled WGS sequence"/>
</dbReference>
<keyword evidence="1" id="KW-1133">Transmembrane helix</keyword>
<name>A0A971CYK8_9BIFI</name>
<evidence type="ECO:0000313" key="2">
    <source>
        <dbReference type="EMBL" id="NLT79524.1"/>
    </source>
</evidence>
<dbReference type="EMBL" id="JAAXZR010000019">
    <property type="protein sequence ID" value="NLT79524.1"/>
    <property type="molecule type" value="Genomic_DNA"/>
</dbReference>
<reference evidence="2" key="1">
    <citation type="journal article" date="2020" name="Biotechnol. Biofuels">
        <title>New insights from the biogas microbiome by comprehensive genome-resolved metagenomics of nearly 1600 species originating from multiple anaerobic digesters.</title>
        <authorList>
            <person name="Campanaro S."/>
            <person name="Treu L."/>
            <person name="Rodriguez-R L.M."/>
            <person name="Kovalovszki A."/>
            <person name="Ziels R.M."/>
            <person name="Maus I."/>
            <person name="Zhu X."/>
            <person name="Kougias P.G."/>
            <person name="Basile A."/>
            <person name="Luo G."/>
            <person name="Schluter A."/>
            <person name="Konstantinidis K.T."/>
            <person name="Angelidaki I."/>
        </authorList>
    </citation>
    <scope>NUCLEOTIDE SEQUENCE</scope>
    <source>
        <strain evidence="2">AS01afH2WH_6</strain>
    </source>
</reference>
<keyword evidence="1" id="KW-0812">Transmembrane</keyword>
<dbReference type="AlphaFoldDB" id="A0A971CYK8"/>
<gene>
    <name evidence="2" type="ORF">GXW98_04460</name>
</gene>
<organism evidence="2 3">
    <name type="scientific">Bifidobacterium crudilactis</name>
    <dbReference type="NCBI Taxonomy" id="327277"/>
    <lineage>
        <taxon>Bacteria</taxon>
        <taxon>Bacillati</taxon>
        <taxon>Actinomycetota</taxon>
        <taxon>Actinomycetes</taxon>
        <taxon>Bifidobacteriales</taxon>
        <taxon>Bifidobacteriaceae</taxon>
        <taxon>Bifidobacterium</taxon>
    </lineage>
</organism>
<feature type="transmembrane region" description="Helical" evidence="1">
    <location>
        <begin position="18"/>
        <end position="39"/>
    </location>
</feature>
<dbReference type="RefSeq" id="WP_273173387.1">
    <property type="nucleotide sequence ID" value="NZ_JAAXZR010000019.1"/>
</dbReference>
<feature type="transmembrane region" description="Helical" evidence="1">
    <location>
        <begin position="261"/>
        <end position="282"/>
    </location>
</feature>
<protein>
    <submittedName>
        <fullName evidence="2">Uncharacterized protein</fullName>
    </submittedName>
</protein>
<reference evidence="2" key="2">
    <citation type="submission" date="2020-01" db="EMBL/GenBank/DDBJ databases">
        <authorList>
            <person name="Campanaro S."/>
        </authorList>
    </citation>
    <scope>NUCLEOTIDE SEQUENCE</scope>
    <source>
        <strain evidence="2">AS01afH2WH_6</strain>
    </source>
</reference>
<accession>A0A971CYK8</accession>
<evidence type="ECO:0000256" key="1">
    <source>
        <dbReference type="SAM" id="Phobius"/>
    </source>
</evidence>
<sequence>MTFRAGEGESSVKWRWSYLWFLAALPCALFLIMLMSVFIGSIASGDSIDTASLVSVIAVALVGLLLTVLFTYLALHRRNAASRFGLRWTFTSDYTSKEKSYFASAECREGHWKQKSLVATIIIGIITYGPMVLMIVSTGYVNSAGTVQVKDFSHISSQEQQAIVNRYYGIDWSNGAFGDLDLLVRTSQKRSTQADYYSQDELYSLPLDTTVYYWTSSGGYSSYQEHCTFAQYIGKVVEHYDRAKLMRQQNPIIAYMASNSFLALCGITFLVGIFCTVGLSFIQYRIVRRFTLQQEALHANDSNIQLPDV</sequence>
<evidence type="ECO:0000313" key="3">
    <source>
        <dbReference type="Proteomes" id="UP000767327"/>
    </source>
</evidence>
<comment type="caution">
    <text evidence="2">The sequence shown here is derived from an EMBL/GenBank/DDBJ whole genome shotgun (WGS) entry which is preliminary data.</text>
</comment>